<evidence type="ECO:0000313" key="13">
    <source>
        <dbReference type="EMBL" id="KAK8843494.1"/>
    </source>
</evidence>
<keyword evidence="4 11" id="KW-0479">Metal-binding</keyword>
<feature type="active site" description="Schiff-base intermediate with substrate; via topaquinone" evidence="9">
    <location>
        <position position="419"/>
    </location>
</feature>
<dbReference type="InterPro" id="IPR049948">
    <property type="entry name" value="Cu_Am_ox_TPQ-bd"/>
</dbReference>
<dbReference type="GO" id="GO:0005507">
    <property type="term" value="F:copper ion binding"/>
    <property type="evidence" value="ECO:0007669"/>
    <property type="project" value="InterPro"/>
</dbReference>
<dbReference type="Proteomes" id="UP001388673">
    <property type="component" value="Unassembled WGS sequence"/>
</dbReference>
<dbReference type="InterPro" id="IPR015798">
    <property type="entry name" value="Cu_amine_oxidase_C"/>
</dbReference>
<dbReference type="KEGG" id="kne:92184412"/>
<dbReference type="GeneID" id="92184412"/>
<dbReference type="GO" id="GO:0008131">
    <property type="term" value="F:primary methylamine oxidase activity"/>
    <property type="evidence" value="ECO:0007669"/>
    <property type="project" value="InterPro"/>
</dbReference>
<dbReference type="PANTHER" id="PTHR10638">
    <property type="entry name" value="COPPER AMINE OXIDASE"/>
    <property type="match status" value="1"/>
</dbReference>
<proteinExistence type="inferred from homology"/>
<evidence type="ECO:0000256" key="8">
    <source>
        <dbReference type="ARBA" id="ARBA00023157"/>
    </source>
</evidence>
<dbReference type="InterPro" id="IPR049947">
    <property type="entry name" value="Cu_Am_Ox_Cu-bd"/>
</dbReference>
<dbReference type="Pfam" id="PF01179">
    <property type="entry name" value="Cu_amine_oxid"/>
    <property type="match status" value="1"/>
</dbReference>
<evidence type="ECO:0000256" key="1">
    <source>
        <dbReference type="ARBA" id="ARBA00001935"/>
    </source>
</evidence>
<evidence type="ECO:0000256" key="6">
    <source>
        <dbReference type="ARBA" id="ARBA00023002"/>
    </source>
</evidence>
<organism evidence="13 14">
    <name type="scientific">Kwoniella newhampshirensis</name>
    <dbReference type="NCBI Taxonomy" id="1651941"/>
    <lineage>
        <taxon>Eukaryota</taxon>
        <taxon>Fungi</taxon>
        <taxon>Dikarya</taxon>
        <taxon>Basidiomycota</taxon>
        <taxon>Agaricomycotina</taxon>
        <taxon>Tremellomycetes</taxon>
        <taxon>Tremellales</taxon>
        <taxon>Cryptococcaceae</taxon>
        <taxon>Kwoniella</taxon>
    </lineage>
</organism>
<evidence type="ECO:0000313" key="14">
    <source>
        <dbReference type="Proteomes" id="UP001388673"/>
    </source>
</evidence>
<dbReference type="FunFam" id="2.70.98.20:FF:000001">
    <property type="entry name" value="Amine oxidase"/>
    <property type="match status" value="1"/>
</dbReference>
<evidence type="ECO:0000256" key="7">
    <source>
        <dbReference type="ARBA" id="ARBA00023008"/>
    </source>
</evidence>
<name>A0AAW0YTF6_9TREE</name>
<evidence type="ECO:0000256" key="11">
    <source>
        <dbReference type="RuleBase" id="RU000672"/>
    </source>
</evidence>
<dbReference type="GO" id="GO:0048038">
    <property type="term" value="F:quinone binding"/>
    <property type="evidence" value="ECO:0007669"/>
    <property type="project" value="InterPro"/>
</dbReference>
<comment type="subunit">
    <text evidence="3">Homodimer.</text>
</comment>
<evidence type="ECO:0000256" key="4">
    <source>
        <dbReference type="ARBA" id="ARBA00022723"/>
    </source>
</evidence>
<dbReference type="EC" id="1.4.3.-" evidence="11"/>
<comment type="cofactor">
    <cofactor evidence="11">
        <name>Cu cation</name>
        <dbReference type="ChEBI" id="CHEBI:23378"/>
    </cofactor>
    <text evidence="11">Contains 1 topaquinone per subunit.</text>
</comment>
<keyword evidence="6 11" id="KW-0560">Oxidoreductase</keyword>
<accession>A0AAW0YTF6</accession>
<comment type="PTM">
    <text evidence="10 11">Topaquinone (TPQ) is generated by copper-dependent autoxidation of a specific tyrosyl residue.</text>
</comment>
<dbReference type="SUPFAM" id="SSF49998">
    <property type="entry name" value="Amine oxidase catalytic domain"/>
    <property type="match status" value="1"/>
</dbReference>
<dbReference type="SUPFAM" id="SSF54416">
    <property type="entry name" value="Amine oxidase N-terminal region"/>
    <property type="match status" value="2"/>
</dbReference>
<keyword evidence="8" id="KW-1015">Disulfide bond</keyword>
<comment type="caution">
    <text evidence="13">The sequence shown here is derived from an EMBL/GenBank/DDBJ whole genome shotgun (WGS) entry which is preliminary data.</text>
</comment>
<dbReference type="PROSITE" id="PS01165">
    <property type="entry name" value="COPPER_AMINE_OXID_2"/>
    <property type="match status" value="1"/>
</dbReference>
<dbReference type="InterPro" id="IPR000269">
    <property type="entry name" value="Cu_amine_oxidase"/>
</dbReference>
<evidence type="ECO:0000256" key="5">
    <source>
        <dbReference type="ARBA" id="ARBA00022772"/>
    </source>
</evidence>
<dbReference type="InterPro" id="IPR036460">
    <property type="entry name" value="Cu_amine_oxidase_C_sf"/>
</dbReference>
<comment type="similarity">
    <text evidence="2 11">Belongs to the copper/topaquinone oxidase family.</text>
</comment>
<keyword evidence="5 9" id="KW-0801">TPQ</keyword>
<dbReference type="PANTHER" id="PTHR10638:SF91">
    <property type="entry name" value="AMINE OXIDASE"/>
    <property type="match status" value="1"/>
</dbReference>
<comment type="cofactor">
    <cofactor evidence="1">
        <name>Cu cation</name>
        <dbReference type="ChEBI" id="CHEBI:23378"/>
    </cofactor>
</comment>
<dbReference type="Gene3D" id="3.10.450.40">
    <property type="match status" value="2"/>
</dbReference>
<keyword evidence="7 11" id="KW-0186">Copper</keyword>
<feature type="active site" description="Proton acceptor" evidence="9">
    <location>
        <position position="335"/>
    </location>
</feature>
<protein>
    <recommendedName>
        <fullName evidence="11">Amine oxidase</fullName>
        <ecNumber evidence="11">1.4.3.-</ecNumber>
    </recommendedName>
</protein>
<sequence length="692" mass="77118">MVPSISDILRETVLGPGPKPIKPTAIHPLDGLSVAEVERACEIAKNNRPDQHIWIKLCTLREPPKALLAPYLEAERRGEEPTRPPREVDILFFILETRDLVEVIVDLDAEREVKSFVVKTHHAPLDRVELNEAKAAMLESPEFAQVVKELAIPAEIIVPQGWPYGADDAVDHPRRIFYILYTRDPKTNHPDSNHYAFPLPVTISWDIWGKKVTSVDWCYTGGEKDSFVKGTGPKQNPTAGCQPGEILPELRTNKVRDDLKPLHVTQPEGVSFKVTGQLLEWQKWRFRLGFNYREGPVLHDVTYDGRPIFYRISLSEMHVPYADPRPLLNMRQVFDFGDVGLGRSANSLENGCDCLGVMHYMDTAEVDPSGNGRLVKNVVCIHEQDNGLLWKHTNAPTGRAAVTRQRLLVLQTIITVGNYDYIFAWHFDQAGAIHLESRATGILSTGPIDLGKKSIYGTVVSPGVLGTSHQHFINIRIDPSIDGHKNTVVQEDVVRLPYSEENSSGIGFAVESTPITKSGFADADPLNGRSFKIINPNVINPISMTPVSYKLVPHPSQLRLAHPDALITSRAPFTQHHIWVTKYADDEVFCAGQYTNQSYGKAGGVKEWTERGDNVENEDLVLWHTFGLTHVPRVEDFPVMPVETHTITLKPCNFFTENPAIDVPLSNQSFNKSTTVDTGSVEANPCCAGNGL</sequence>
<dbReference type="PROSITE" id="PS01164">
    <property type="entry name" value="COPPER_AMINE_OXID_1"/>
    <property type="match status" value="1"/>
</dbReference>
<feature type="domain" description="Copper amine oxidase catalytic" evidence="12">
    <location>
        <begin position="262"/>
        <end position="661"/>
    </location>
</feature>
<evidence type="ECO:0000256" key="2">
    <source>
        <dbReference type="ARBA" id="ARBA00007983"/>
    </source>
</evidence>
<dbReference type="Gene3D" id="2.70.98.20">
    <property type="entry name" value="Copper amine oxidase, catalytic domain"/>
    <property type="match status" value="1"/>
</dbReference>
<gene>
    <name evidence="13" type="ORF">IAR55_007154</name>
</gene>
<keyword evidence="14" id="KW-1185">Reference proteome</keyword>
<dbReference type="EMBL" id="JBCAWK010000015">
    <property type="protein sequence ID" value="KAK8843494.1"/>
    <property type="molecule type" value="Genomic_DNA"/>
</dbReference>
<evidence type="ECO:0000259" key="12">
    <source>
        <dbReference type="Pfam" id="PF01179"/>
    </source>
</evidence>
<evidence type="ECO:0000256" key="3">
    <source>
        <dbReference type="ARBA" id="ARBA00011738"/>
    </source>
</evidence>
<feature type="modified residue" description="2',4',5'-topaquinone" evidence="10">
    <location>
        <position position="419"/>
    </location>
</feature>
<reference evidence="13 14" key="1">
    <citation type="journal article" date="2024" name="bioRxiv">
        <title>Comparative genomics of Cryptococcus and Kwoniella reveals pathogenesis evolution and contrasting karyotype dynamics via intercentromeric recombination or chromosome fusion.</title>
        <authorList>
            <person name="Coelho M.A."/>
            <person name="David-Palma M."/>
            <person name="Shea T."/>
            <person name="Bowers K."/>
            <person name="McGinley-Smith S."/>
            <person name="Mohammad A.W."/>
            <person name="Gnirke A."/>
            <person name="Yurkov A.M."/>
            <person name="Nowrousian M."/>
            <person name="Sun S."/>
            <person name="Cuomo C.A."/>
            <person name="Heitman J."/>
        </authorList>
    </citation>
    <scope>NUCLEOTIDE SEQUENCE [LARGE SCALE GENOMIC DNA]</scope>
    <source>
        <strain evidence="13 14">CBS 13917</strain>
    </source>
</reference>
<dbReference type="RefSeq" id="XP_066799442.1">
    <property type="nucleotide sequence ID" value="XM_066950227.1"/>
</dbReference>
<dbReference type="InterPro" id="IPR016182">
    <property type="entry name" value="Cu_amine_oxidase_N-reg"/>
</dbReference>
<evidence type="ECO:0000256" key="9">
    <source>
        <dbReference type="PIRSR" id="PIRSR600269-50"/>
    </source>
</evidence>
<dbReference type="GO" id="GO:0009308">
    <property type="term" value="P:amine metabolic process"/>
    <property type="evidence" value="ECO:0007669"/>
    <property type="project" value="UniProtKB-UniRule"/>
</dbReference>
<dbReference type="AlphaFoldDB" id="A0AAW0YTF6"/>
<evidence type="ECO:0000256" key="10">
    <source>
        <dbReference type="PIRSR" id="PIRSR600269-51"/>
    </source>
</evidence>